<evidence type="ECO:0000313" key="2">
    <source>
        <dbReference type="EMBL" id="TWE07373.1"/>
    </source>
</evidence>
<dbReference type="SUPFAM" id="SSF52540">
    <property type="entry name" value="P-loop containing nucleoside triphosphate hydrolases"/>
    <property type="match status" value="1"/>
</dbReference>
<organism evidence="2 3">
    <name type="scientific">Rudaeicoccus suwonensis</name>
    <dbReference type="NCBI Taxonomy" id="657409"/>
    <lineage>
        <taxon>Bacteria</taxon>
        <taxon>Bacillati</taxon>
        <taxon>Actinomycetota</taxon>
        <taxon>Actinomycetes</taxon>
        <taxon>Micrococcales</taxon>
        <taxon>Dermacoccaceae</taxon>
        <taxon>Rudaeicoccus</taxon>
    </lineage>
</organism>
<evidence type="ECO:0000256" key="1">
    <source>
        <dbReference type="SAM" id="MobiDB-lite"/>
    </source>
</evidence>
<reference evidence="2 3" key="1">
    <citation type="submission" date="2019-06" db="EMBL/GenBank/DDBJ databases">
        <title>Sequencing the genomes of 1000 actinobacteria strains.</title>
        <authorList>
            <person name="Klenk H.-P."/>
        </authorList>
    </citation>
    <scope>NUCLEOTIDE SEQUENCE [LARGE SCALE GENOMIC DNA]</scope>
    <source>
        <strain evidence="2 3">DSM 19560</strain>
    </source>
</reference>
<proteinExistence type="predicted"/>
<dbReference type="Gene3D" id="3.40.50.300">
    <property type="entry name" value="P-loop containing nucleotide triphosphate hydrolases"/>
    <property type="match status" value="1"/>
</dbReference>
<comment type="caution">
    <text evidence="2">The sequence shown here is derived from an EMBL/GenBank/DDBJ whole genome shotgun (WGS) entry which is preliminary data.</text>
</comment>
<dbReference type="Proteomes" id="UP000318297">
    <property type="component" value="Unassembled WGS sequence"/>
</dbReference>
<feature type="compositionally biased region" description="Basic residues" evidence="1">
    <location>
        <begin position="29"/>
        <end position="55"/>
    </location>
</feature>
<keyword evidence="3" id="KW-1185">Reference proteome</keyword>
<accession>A0A561DVJ1</accession>
<dbReference type="InterPro" id="IPR027417">
    <property type="entry name" value="P-loop_NTPase"/>
</dbReference>
<evidence type="ECO:0000313" key="3">
    <source>
        <dbReference type="Proteomes" id="UP000318297"/>
    </source>
</evidence>
<protein>
    <submittedName>
        <fullName evidence="2">Uncharacterized protein</fullName>
    </submittedName>
</protein>
<dbReference type="RefSeq" id="WP_145230606.1">
    <property type="nucleotide sequence ID" value="NZ_VIVQ01000005.1"/>
</dbReference>
<feature type="compositionally biased region" description="Polar residues" evidence="1">
    <location>
        <begin position="552"/>
        <end position="563"/>
    </location>
</feature>
<feature type="region of interest" description="Disordered" evidence="1">
    <location>
        <begin position="1"/>
        <end position="55"/>
    </location>
</feature>
<dbReference type="EMBL" id="VIVQ01000005">
    <property type="protein sequence ID" value="TWE07373.1"/>
    <property type="molecule type" value="Genomic_DNA"/>
</dbReference>
<gene>
    <name evidence="2" type="ORF">BKA23_3386</name>
</gene>
<feature type="region of interest" description="Disordered" evidence="1">
    <location>
        <begin position="542"/>
        <end position="563"/>
    </location>
</feature>
<dbReference type="AlphaFoldDB" id="A0A561DVJ1"/>
<dbReference type="OrthoDB" id="9804380at2"/>
<name>A0A561DVJ1_9MICO</name>
<sequence length="563" mass="61979">MSTDTATRSEEIATTDPQPDVDAAPVSRSARRAARRPRPTLPARGHRPGRRSVRARIQRKRELRAAAAQQPGRRGWNCRGGGGVLMIDTPPEFRASNLQVAGFWPFAAGSGTPRVGVPLGSSLFTGTLFCADPLHYFLARLVKNPSAFILGLPGLGKSTLIRKMLVGLRSKGVIPLVLSDLRPDYTDLMTSPLMAGDVCHVGPARDTMNPIDLGPMAARIEELPAEVTRPDGSIERPRAEAVADLVARRYNLVAGLLELNRGQRLLTHERNVLATALRMLDEREQEQVMHDLRELIEAMPAQLAERSGCRQDPTAYAARTLALIDDVRAFEEGGEYGDVFARPTTVRLDYRRPASFDMSAVREASPTVQAGLQLVCWTFGSAQASIAQALSRHGIEKQRSYLVVMDELWLILSASVFMVDRINELSRLNRARMITQVLCTHTMKDLELGDDLATAKAQGFVERAGMVFMGGLPPEELSGLKRVFKLSDKEQQMVQDWSLEGPINPATKKVDNPPGQGNFLVKTGPKPGMPFHVTLTASERDLSNTNREWENLQDSWVQRGQGA</sequence>